<keyword evidence="5 7" id="KW-0460">Magnesium</keyword>
<dbReference type="AlphaFoldDB" id="A0A4V1GMA5"/>
<evidence type="ECO:0000256" key="7">
    <source>
        <dbReference type="PIRSR" id="PIRSR604808-2"/>
    </source>
</evidence>
<dbReference type="EMBL" id="CP029487">
    <property type="protein sequence ID" value="QCT72606.1"/>
    <property type="molecule type" value="Genomic_DNA"/>
</dbReference>
<dbReference type="Pfam" id="PF03372">
    <property type="entry name" value="Exo_endo_phos"/>
    <property type="match status" value="1"/>
</dbReference>
<feature type="domain" description="Endonuclease/exonuclease/phosphatase" evidence="9">
    <location>
        <begin position="5"/>
        <end position="245"/>
    </location>
</feature>
<keyword evidence="3 7" id="KW-0479">Metal-binding</keyword>
<evidence type="ECO:0000313" key="11">
    <source>
        <dbReference type="Proteomes" id="UP000218387"/>
    </source>
</evidence>
<keyword evidence="4" id="KW-0378">Hydrolase</keyword>
<reference evidence="10 11" key="1">
    <citation type="submission" date="2018-05" db="EMBL/GenBank/DDBJ databases">
        <title>Genome comparison of Eubacterium sp.</title>
        <authorList>
            <person name="Feng Y."/>
            <person name="Sanchez-Andrea I."/>
            <person name="Stams A.J.M."/>
            <person name="De Vos W.M."/>
        </authorList>
    </citation>
    <scope>NUCLEOTIDE SEQUENCE [LARGE SCALE GENOMIC DNA]</scope>
    <source>
        <strain evidence="10 11">YI</strain>
    </source>
</reference>
<dbReference type="RefSeq" id="WP_096919155.1">
    <property type="nucleotide sequence ID" value="NZ_CP029487.1"/>
</dbReference>
<evidence type="ECO:0000256" key="2">
    <source>
        <dbReference type="ARBA" id="ARBA00007092"/>
    </source>
</evidence>
<dbReference type="Gene3D" id="3.60.10.10">
    <property type="entry name" value="Endonuclease/exonuclease/phosphatase"/>
    <property type="match status" value="1"/>
</dbReference>
<dbReference type="PROSITE" id="PS00726">
    <property type="entry name" value="AP_NUCLEASE_F1_1"/>
    <property type="match status" value="1"/>
</dbReference>
<feature type="site" description="Transition state stabilizer" evidence="8">
    <location>
        <position position="150"/>
    </location>
</feature>
<dbReference type="KEGG" id="emt:CPZ25_015140"/>
<organism evidence="10 11">
    <name type="scientific">Eubacterium maltosivorans</name>
    <dbReference type="NCBI Taxonomy" id="2041044"/>
    <lineage>
        <taxon>Bacteria</taxon>
        <taxon>Bacillati</taxon>
        <taxon>Bacillota</taxon>
        <taxon>Clostridia</taxon>
        <taxon>Eubacteriales</taxon>
        <taxon>Eubacteriaceae</taxon>
        <taxon>Eubacterium</taxon>
    </lineage>
</organism>
<name>A0A4V1GMA5_EUBML</name>
<comment type="cofactor">
    <cofactor evidence="1">
        <name>Mn(2+)</name>
        <dbReference type="ChEBI" id="CHEBI:29035"/>
    </cofactor>
</comment>
<evidence type="ECO:0000256" key="6">
    <source>
        <dbReference type="PIRSR" id="PIRSR604808-1"/>
    </source>
</evidence>
<dbReference type="PANTHER" id="PTHR22748">
    <property type="entry name" value="AP ENDONUCLEASE"/>
    <property type="match status" value="1"/>
</dbReference>
<protein>
    <submittedName>
        <fullName evidence="10">Exodeoxyribonuclease III</fullName>
    </submittedName>
</protein>
<feature type="binding site" evidence="7">
    <location>
        <position position="244"/>
    </location>
    <ligand>
        <name>Mg(2+)</name>
        <dbReference type="ChEBI" id="CHEBI:18420"/>
        <label>1</label>
    </ligand>
</feature>
<dbReference type="InterPro" id="IPR005135">
    <property type="entry name" value="Endo/exonuclease/phosphatase"/>
</dbReference>
<dbReference type="GO" id="GO:0003677">
    <property type="term" value="F:DNA binding"/>
    <property type="evidence" value="ECO:0007669"/>
    <property type="project" value="InterPro"/>
</dbReference>
<dbReference type="GO" id="GO:0046872">
    <property type="term" value="F:metal ion binding"/>
    <property type="evidence" value="ECO:0007669"/>
    <property type="project" value="UniProtKB-KW"/>
</dbReference>
<gene>
    <name evidence="10" type="primary">xth</name>
    <name evidence="10" type="ORF">CPZ25_015140</name>
</gene>
<dbReference type="GO" id="GO:0006284">
    <property type="term" value="P:base-excision repair"/>
    <property type="evidence" value="ECO:0007669"/>
    <property type="project" value="TreeGrafter"/>
</dbReference>
<dbReference type="CDD" id="cd09085">
    <property type="entry name" value="Mth212-like_AP-endo"/>
    <property type="match status" value="1"/>
</dbReference>
<sequence>MKLYSWNVNGIRAVAQKGFTEWVEAAQPDILCLQEVKASEDQISEDIKGIPGYHSFFHSAERKGYSGTAVYYKEEPLSITTGLSDDRFNHEGRTIIMEYPAFTLFNIYFPNGQKDDERLQFKMDFYDCFLKDVNALVDQGKKVIICGDVNTAHTEMDLKNPKSNAKRSGFLPMEREWLDHFFENGYVDTYRHLHPDTIEYSWWSYRFNARANNAGWRIDYFFVSDNAIGMVKNAAIHTDVTGSDHCPVSIEIEV</sequence>
<keyword evidence="7" id="KW-0464">Manganese</keyword>
<feature type="active site" description="Proton donor/acceptor" evidence="6">
    <location>
        <position position="148"/>
    </location>
</feature>
<feature type="active site" description="Proton acceptor" evidence="6">
    <location>
        <position position="245"/>
    </location>
</feature>
<comment type="similarity">
    <text evidence="2">Belongs to the DNA repair enzymes AP/ExoA family.</text>
</comment>
<dbReference type="NCBIfam" id="TIGR00195">
    <property type="entry name" value="exoDNase_III"/>
    <property type="match status" value="1"/>
</dbReference>
<evidence type="ECO:0000256" key="4">
    <source>
        <dbReference type="ARBA" id="ARBA00022801"/>
    </source>
</evidence>
<feature type="binding site" evidence="7">
    <location>
        <position position="35"/>
    </location>
    <ligand>
        <name>Mg(2+)</name>
        <dbReference type="ChEBI" id="CHEBI:18420"/>
        <label>1</label>
    </ligand>
</feature>
<evidence type="ECO:0000259" key="9">
    <source>
        <dbReference type="Pfam" id="PF03372"/>
    </source>
</evidence>
<dbReference type="InterPro" id="IPR020848">
    <property type="entry name" value="AP_endonuclease_F1_CS"/>
</dbReference>
<feature type="active site" evidence="6">
    <location>
        <position position="108"/>
    </location>
</feature>
<evidence type="ECO:0000313" key="10">
    <source>
        <dbReference type="EMBL" id="QCT72606.1"/>
    </source>
</evidence>
<proteinExistence type="inferred from homology"/>
<dbReference type="Proteomes" id="UP000218387">
    <property type="component" value="Chromosome"/>
</dbReference>
<dbReference type="SUPFAM" id="SSF56219">
    <property type="entry name" value="DNase I-like"/>
    <property type="match status" value="1"/>
</dbReference>
<dbReference type="GO" id="GO:0008081">
    <property type="term" value="F:phosphoric diester hydrolase activity"/>
    <property type="evidence" value="ECO:0007669"/>
    <property type="project" value="TreeGrafter"/>
</dbReference>
<dbReference type="PROSITE" id="PS51435">
    <property type="entry name" value="AP_NUCLEASE_F1_4"/>
    <property type="match status" value="1"/>
</dbReference>
<evidence type="ECO:0000256" key="8">
    <source>
        <dbReference type="PIRSR" id="PIRSR604808-3"/>
    </source>
</evidence>
<feature type="binding site" evidence="7">
    <location>
        <position position="245"/>
    </location>
    <ligand>
        <name>Mg(2+)</name>
        <dbReference type="ChEBI" id="CHEBI:18420"/>
        <label>1</label>
    </ligand>
</feature>
<dbReference type="PROSITE" id="PS00727">
    <property type="entry name" value="AP_NUCLEASE_F1_2"/>
    <property type="match status" value="1"/>
</dbReference>
<feature type="site" description="Interaction with DNA substrate" evidence="8">
    <location>
        <position position="245"/>
    </location>
</feature>
<comment type="cofactor">
    <cofactor evidence="7">
        <name>Mg(2+)</name>
        <dbReference type="ChEBI" id="CHEBI:18420"/>
    </cofactor>
    <cofactor evidence="7">
        <name>Mn(2+)</name>
        <dbReference type="ChEBI" id="CHEBI:29035"/>
    </cofactor>
    <text evidence="7">Probably binds two magnesium or manganese ions per subunit.</text>
</comment>
<dbReference type="InterPro" id="IPR020847">
    <property type="entry name" value="AP_endonuclease_F1_BS"/>
</dbReference>
<dbReference type="FunFam" id="3.60.10.10:FF:000026">
    <property type="entry name" value="Exodeoxyribonuclease III"/>
    <property type="match status" value="1"/>
</dbReference>
<dbReference type="InterPro" id="IPR004808">
    <property type="entry name" value="AP_endonuc_1"/>
</dbReference>
<feature type="site" description="Important for catalytic activity" evidence="8">
    <location>
        <position position="219"/>
    </location>
</feature>
<accession>A0A4V1GMA5</accession>
<evidence type="ECO:0000256" key="1">
    <source>
        <dbReference type="ARBA" id="ARBA00001936"/>
    </source>
</evidence>
<feature type="binding site" evidence="7">
    <location>
        <position position="148"/>
    </location>
    <ligand>
        <name>Mg(2+)</name>
        <dbReference type="ChEBI" id="CHEBI:18420"/>
        <label>1</label>
    </ligand>
</feature>
<dbReference type="NCBIfam" id="TIGR00633">
    <property type="entry name" value="xth"/>
    <property type="match status" value="1"/>
</dbReference>
<dbReference type="InterPro" id="IPR036691">
    <property type="entry name" value="Endo/exonu/phosph_ase_sf"/>
</dbReference>
<evidence type="ECO:0000256" key="3">
    <source>
        <dbReference type="ARBA" id="ARBA00022723"/>
    </source>
</evidence>
<dbReference type="GO" id="GO:0003906">
    <property type="term" value="F:DNA-(apurinic or apyrimidinic site) endonuclease activity"/>
    <property type="evidence" value="ECO:0007669"/>
    <property type="project" value="TreeGrafter"/>
</dbReference>
<feature type="binding site" evidence="7">
    <location>
        <position position="150"/>
    </location>
    <ligand>
        <name>Mg(2+)</name>
        <dbReference type="ChEBI" id="CHEBI:18420"/>
        <label>1</label>
    </ligand>
</feature>
<keyword evidence="11" id="KW-1185">Reference proteome</keyword>
<feature type="binding site" evidence="7">
    <location>
        <position position="7"/>
    </location>
    <ligand>
        <name>Mg(2+)</name>
        <dbReference type="ChEBI" id="CHEBI:18420"/>
        <label>1</label>
    </ligand>
</feature>
<dbReference type="GO" id="GO:0008311">
    <property type="term" value="F:double-stranded DNA 3'-5' DNA exonuclease activity"/>
    <property type="evidence" value="ECO:0007669"/>
    <property type="project" value="TreeGrafter"/>
</dbReference>
<dbReference type="PANTHER" id="PTHR22748:SF6">
    <property type="entry name" value="DNA-(APURINIC OR APYRIMIDINIC SITE) ENDONUCLEASE"/>
    <property type="match status" value="1"/>
</dbReference>
<evidence type="ECO:0000256" key="5">
    <source>
        <dbReference type="ARBA" id="ARBA00022842"/>
    </source>
</evidence>